<sequence>MREMGAEDSRKNLNITAKPLGLKKNKENIEVKEEKKKNKSSGRKIKLLGDKKRKNGKINKAEFEESDKLYNEVEEGFDGQSSANAAGEKKKSKLREKKSKNKKIKKAEIDKVNKLCNEVEDGCDEQNDDGKVGESHSEAQCLIEISEQPKEADSGTNSKTRKSKKAHKTKKKDRPSLKEDEKLLEKIGEAEQDEVYQISSGDEDCSRGMKKWITEYYQSRPGLKILQERIDDFISAHEAQEEQAREEREARAAEGGWTVVVHHKGRKKTTDSESGVTVGSVAPAAVLDKMAKKKSKEVGLDFYRFQKREAQRNEIMMLQSKFEQDKKRIQQLRAARKFRPY</sequence>
<evidence type="ECO:0000313" key="5">
    <source>
        <dbReference type="EMBL" id="MPA71739.1"/>
    </source>
</evidence>
<feature type="region of interest" description="Disordered" evidence="3">
    <location>
        <begin position="1"/>
        <end position="59"/>
    </location>
</feature>
<feature type="compositionally biased region" description="Basic residues" evidence="3">
    <location>
        <begin position="90"/>
        <end position="104"/>
    </location>
</feature>
<dbReference type="AlphaFoldDB" id="A0A5B7BSF7"/>
<feature type="region of interest" description="Disordered" evidence="3">
    <location>
        <begin position="75"/>
        <end position="104"/>
    </location>
</feature>
<evidence type="ECO:0000256" key="1">
    <source>
        <dbReference type="ARBA" id="ARBA00006110"/>
    </source>
</evidence>
<dbReference type="GO" id="GO:0034456">
    <property type="term" value="C:UTP-C complex"/>
    <property type="evidence" value="ECO:0007669"/>
    <property type="project" value="TreeGrafter"/>
</dbReference>
<dbReference type="EMBL" id="GHES01041180">
    <property type="protein sequence ID" value="MPA71739.1"/>
    <property type="molecule type" value="Transcribed_RNA"/>
</dbReference>
<dbReference type="Gene3D" id="6.10.250.1770">
    <property type="match status" value="1"/>
</dbReference>
<feature type="domain" description="Ribosomal RNA-processing protein 7 C-terminal" evidence="4">
    <location>
        <begin position="219"/>
        <end position="341"/>
    </location>
</feature>
<organism evidence="5">
    <name type="scientific">Davidia involucrata</name>
    <name type="common">Dove tree</name>
    <dbReference type="NCBI Taxonomy" id="16924"/>
    <lineage>
        <taxon>Eukaryota</taxon>
        <taxon>Viridiplantae</taxon>
        <taxon>Streptophyta</taxon>
        <taxon>Embryophyta</taxon>
        <taxon>Tracheophyta</taxon>
        <taxon>Spermatophyta</taxon>
        <taxon>Magnoliopsida</taxon>
        <taxon>eudicotyledons</taxon>
        <taxon>Gunneridae</taxon>
        <taxon>Pentapetalae</taxon>
        <taxon>asterids</taxon>
        <taxon>Cornales</taxon>
        <taxon>Nyssaceae</taxon>
        <taxon>Davidia</taxon>
    </lineage>
</organism>
<dbReference type="CDD" id="cd12951">
    <property type="entry name" value="RRP7_Rrp7A"/>
    <property type="match status" value="1"/>
</dbReference>
<accession>A0A5B7BSF7</accession>
<gene>
    <name evidence="5" type="ORF">Din_041180</name>
</gene>
<dbReference type="GO" id="GO:0000028">
    <property type="term" value="P:ribosomal small subunit assembly"/>
    <property type="evidence" value="ECO:0007669"/>
    <property type="project" value="TreeGrafter"/>
</dbReference>
<dbReference type="InterPro" id="IPR040446">
    <property type="entry name" value="RRP7"/>
</dbReference>
<feature type="compositionally biased region" description="Basic and acidic residues" evidence="3">
    <location>
        <begin position="24"/>
        <end position="36"/>
    </location>
</feature>
<comment type="similarity">
    <text evidence="1">Belongs to the RRP7 family.</text>
</comment>
<feature type="coiled-coil region" evidence="2">
    <location>
        <begin position="223"/>
        <end position="256"/>
    </location>
</feature>
<feature type="compositionally biased region" description="Basic residues" evidence="3">
    <location>
        <begin position="159"/>
        <end position="173"/>
    </location>
</feature>
<proteinExistence type="inferred from homology"/>
<feature type="compositionally biased region" description="Basic residues" evidence="3">
    <location>
        <begin position="37"/>
        <end position="57"/>
    </location>
</feature>
<feature type="compositionally biased region" description="Basic and acidic residues" evidence="3">
    <location>
        <begin position="128"/>
        <end position="137"/>
    </location>
</feature>
<evidence type="ECO:0000256" key="2">
    <source>
        <dbReference type="SAM" id="Coils"/>
    </source>
</evidence>
<reference evidence="5" key="1">
    <citation type="submission" date="2019-08" db="EMBL/GenBank/DDBJ databases">
        <title>Reference gene set and small RNA set construction with multiple tissues from Davidia involucrata Baill.</title>
        <authorList>
            <person name="Yang H."/>
            <person name="Zhou C."/>
            <person name="Li G."/>
            <person name="Wang J."/>
            <person name="Gao P."/>
            <person name="Wang M."/>
            <person name="Wang R."/>
            <person name="Zhao Y."/>
        </authorList>
    </citation>
    <scope>NUCLEOTIDE SEQUENCE</scope>
    <source>
        <tissue evidence="5">Mixed with DoveR01_LX</tissue>
    </source>
</reference>
<evidence type="ECO:0000259" key="4">
    <source>
        <dbReference type="Pfam" id="PF12923"/>
    </source>
</evidence>
<evidence type="ECO:0000256" key="3">
    <source>
        <dbReference type="SAM" id="MobiDB-lite"/>
    </source>
</evidence>
<keyword evidence="2" id="KW-0175">Coiled coil</keyword>
<dbReference type="GO" id="GO:0006364">
    <property type="term" value="P:rRNA processing"/>
    <property type="evidence" value="ECO:0007669"/>
    <property type="project" value="TreeGrafter"/>
</dbReference>
<dbReference type="GO" id="GO:0032545">
    <property type="term" value="C:CURI complex"/>
    <property type="evidence" value="ECO:0007669"/>
    <property type="project" value="TreeGrafter"/>
</dbReference>
<feature type="compositionally biased region" description="Basic and acidic residues" evidence="3">
    <location>
        <begin position="174"/>
        <end position="189"/>
    </location>
</feature>
<dbReference type="InterPro" id="IPR024326">
    <property type="entry name" value="RRP7_C"/>
</dbReference>
<feature type="region of interest" description="Disordered" evidence="3">
    <location>
        <begin position="120"/>
        <end position="205"/>
    </location>
</feature>
<dbReference type="Pfam" id="PF12923">
    <property type="entry name" value="RRP7"/>
    <property type="match status" value="1"/>
</dbReference>
<dbReference type="PANTHER" id="PTHR13191:SF0">
    <property type="entry name" value="RIBOSOMAL RNA-PROCESSING PROTEIN 7 HOMOLOG A-RELATED"/>
    <property type="match status" value="1"/>
</dbReference>
<dbReference type="PANTHER" id="PTHR13191">
    <property type="entry name" value="RIBOSOMAL RNA PROCESSING PROTEIN 7-RELATED"/>
    <property type="match status" value="1"/>
</dbReference>
<protein>
    <recommendedName>
        <fullName evidence="4">Ribosomal RNA-processing protein 7 C-terminal domain-containing protein</fullName>
    </recommendedName>
</protein>
<name>A0A5B7BSF7_DAVIN</name>
<feature type="compositionally biased region" description="Basic and acidic residues" evidence="3">
    <location>
        <begin position="1"/>
        <end position="11"/>
    </location>
</feature>